<dbReference type="OrthoDB" id="9798604at2"/>
<dbReference type="InterPro" id="IPR000172">
    <property type="entry name" value="GMC_OxRdtase_N"/>
</dbReference>
<dbReference type="InterPro" id="IPR051473">
    <property type="entry name" value="P2Ox-like"/>
</dbReference>
<name>A0A512DHG6_9PROT</name>
<keyword evidence="3" id="KW-0285">Flavoprotein</keyword>
<dbReference type="GO" id="GO:0050660">
    <property type="term" value="F:flavin adenine dinucleotide binding"/>
    <property type="evidence" value="ECO:0007669"/>
    <property type="project" value="InterPro"/>
</dbReference>
<dbReference type="EMBL" id="BJYZ01000001">
    <property type="protein sequence ID" value="GEO35892.1"/>
    <property type="molecule type" value="Genomic_DNA"/>
</dbReference>
<dbReference type="Pfam" id="PF05199">
    <property type="entry name" value="GMC_oxred_C"/>
    <property type="match status" value="1"/>
</dbReference>
<dbReference type="RefSeq" id="WP_044431355.1">
    <property type="nucleotide sequence ID" value="NZ_BJYZ01000001.1"/>
</dbReference>
<evidence type="ECO:0000259" key="7">
    <source>
        <dbReference type="Pfam" id="PF05199"/>
    </source>
</evidence>
<dbReference type="PANTHER" id="PTHR42784:SF1">
    <property type="entry name" value="PYRANOSE 2-OXIDASE"/>
    <property type="match status" value="1"/>
</dbReference>
<evidence type="ECO:0000313" key="9">
    <source>
        <dbReference type="Proteomes" id="UP000321523"/>
    </source>
</evidence>
<dbReference type="SUPFAM" id="SSF51905">
    <property type="entry name" value="FAD/NAD(P)-binding domain"/>
    <property type="match status" value="1"/>
</dbReference>
<sequence>MQPTSSTAAPGTDGIVYDVVIVGAGVSGGIVASELAAKNLNVLIIEAGQPIPASRQDYMERFFTSPAKLPEAPYPPNPINADPSEFNVGRATTNDLANVRDQSKSYLVQNLGDNQTPFTSTYERVGGGTLWHWLGTSLRLLPGDFELKSKFGHGRDWPIPYDSMAPLYARAETEMGVACTVETQQYMDGLYPPGYQYPMPSIKQSYLDKTLQRSLAGVQIYGEPMNLAPTPAARNSRPYQGRRVCAGNTNCIPICPIEAKYDATVTINKALTTGKVTILYRTVASRVNVDSLDGKISGIDYITWTDPRGGASGHGTAVGKFYVLAAHAIETPRLLLMSADDRMPNGVANSSGQVGRNLMDHPLYLSWALMPEDKPIYPMRGPISTSGIETLRDTAHRRKWAAFRMEIGNEGWNFPINDPYQTPQDYIDGTNVSQLNPKLEKLHGTALVERLNKLFIRQFRIANLVEEEANPSSRVSLSWGYQDRLGLPRPLIDYRLSEYTRKGFKKARKVNSAIYKAVGATEYTVTNTEDPTYFEVDGEGFNYFGAGHIMGTTVMGSSRADSVVDSDQRCWDHDNLYIVGSSTFPATGTANPTLTIAALSFKTADILGKRLSK</sequence>
<evidence type="ECO:0000256" key="2">
    <source>
        <dbReference type="ARBA" id="ARBA00010790"/>
    </source>
</evidence>
<dbReference type="Gene3D" id="3.50.50.60">
    <property type="entry name" value="FAD/NAD(P)-binding domain"/>
    <property type="match status" value="2"/>
</dbReference>
<dbReference type="AlphaFoldDB" id="A0A512DHG6"/>
<evidence type="ECO:0000256" key="5">
    <source>
        <dbReference type="ARBA" id="ARBA00023002"/>
    </source>
</evidence>
<evidence type="ECO:0000256" key="3">
    <source>
        <dbReference type="ARBA" id="ARBA00022630"/>
    </source>
</evidence>
<accession>A0A512DHG6</accession>
<comment type="similarity">
    <text evidence="2">Belongs to the GMC oxidoreductase family.</text>
</comment>
<dbReference type="GO" id="GO:0016614">
    <property type="term" value="F:oxidoreductase activity, acting on CH-OH group of donors"/>
    <property type="evidence" value="ECO:0007669"/>
    <property type="project" value="InterPro"/>
</dbReference>
<feature type="domain" description="Glucose-methanol-choline oxidoreductase N-terminal" evidence="6">
    <location>
        <begin position="247"/>
        <end position="362"/>
    </location>
</feature>
<keyword evidence="9" id="KW-1185">Reference proteome</keyword>
<evidence type="ECO:0000313" key="8">
    <source>
        <dbReference type="EMBL" id="GEO35892.1"/>
    </source>
</evidence>
<evidence type="ECO:0000256" key="1">
    <source>
        <dbReference type="ARBA" id="ARBA00001974"/>
    </source>
</evidence>
<dbReference type="Pfam" id="PF00732">
    <property type="entry name" value="GMC_oxred_N"/>
    <property type="match status" value="1"/>
</dbReference>
<protein>
    <submittedName>
        <fullName evidence="8">Dehydrogenase</fullName>
    </submittedName>
</protein>
<proteinExistence type="inferred from homology"/>
<dbReference type="InterPro" id="IPR036188">
    <property type="entry name" value="FAD/NAD-bd_sf"/>
</dbReference>
<feature type="domain" description="Glucose-methanol-choline oxidoreductase C-terminal" evidence="7">
    <location>
        <begin position="472"/>
        <end position="599"/>
    </location>
</feature>
<dbReference type="Proteomes" id="UP000321523">
    <property type="component" value="Unassembled WGS sequence"/>
</dbReference>
<dbReference type="InterPro" id="IPR007867">
    <property type="entry name" value="GMC_OxRtase_C"/>
</dbReference>
<evidence type="ECO:0000259" key="6">
    <source>
        <dbReference type="Pfam" id="PF00732"/>
    </source>
</evidence>
<comment type="cofactor">
    <cofactor evidence="1">
        <name>FAD</name>
        <dbReference type="ChEBI" id="CHEBI:57692"/>
    </cofactor>
</comment>
<dbReference type="PANTHER" id="PTHR42784">
    <property type="entry name" value="PYRANOSE 2-OXIDASE"/>
    <property type="match status" value="1"/>
</dbReference>
<comment type="caution">
    <text evidence="8">The sequence shown here is derived from an EMBL/GenBank/DDBJ whole genome shotgun (WGS) entry which is preliminary data.</text>
</comment>
<gene>
    <name evidence="8" type="ORF">SAE02_00400</name>
</gene>
<organism evidence="8 9">
    <name type="scientific">Skermanella aerolata</name>
    <dbReference type="NCBI Taxonomy" id="393310"/>
    <lineage>
        <taxon>Bacteria</taxon>
        <taxon>Pseudomonadati</taxon>
        <taxon>Pseudomonadota</taxon>
        <taxon>Alphaproteobacteria</taxon>
        <taxon>Rhodospirillales</taxon>
        <taxon>Azospirillaceae</taxon>
        <taxon>Skermanella</taxon>
    </lineage>
</organism>
<keyword evidence="4" id="KW-0274">FAD</keyword>
<reference evidence="8 9" key="1">
    <citation type="submission" date="2019-07" db="EMBL/GenBank/DDBJ databases">
        <title>Whole genome shotgun sequence of Skermanella aerolata NBRC 106429.</title>
        <authorList>
            <person name="Hosoyama A."/>
            <person name="Uohara A."/>
            <person name="Ohji S."/>
            <person name="Ichikawa N."/>
        </authorList>
    </citation>
    <scope>NUCLEOTIDE SEQUENCE [LARGE SCALE GENOMIC DNA]</scope>
    <source>
        <strain evidence="8 9">NBRC 106429</strain>
    </source>
</reference>
<evidence type="ECO:0000256" key="4">
    <source>
        <dbReference type="ARBA" id="ARBA00022827"/>
    </source>
</evidence>
<keyword evidence="5" id="KW-0560">Oxidoreductase</keyword>